<dbReference type="PROSITE" id="PS50174">
    <property type="entry name" value="G_PATCH"/>
    <property type="match status" value="1"/>
</dbReference>
<feature type="region of interest" description="Disordered" evidence="2">
    <location>
        <begin position="249"/>
        <end position="322"/>
    </location>
</feature>
<feature type="compositionally biased region" description="Basic and acidic residues" evidence="2">
    <location>
        <begin position="305"/>
        <end position="322"/>
    </location>
</feature>
<dbReference type="Pfam" id="PF14709">
    <property type="entry name" value="DND1_DSRM"/>
    <property type="match status" value="1"/>
</dbReference>
<protein>
    <submittedName>
        <fullName evidence="6">Protein SON</fullName>
    </submittedName>
</protein>
<feature type="compositionally biased region" description="Basic and acidic residues" evidence="2">
    <location>
        <begin position="139"/>
        <end position="162"/>
    </location>
</feature>
<feature type="compositionally biased region" description="Basic and acidic residues" evidence="2">
    <location>
        <begin position="93"/>
        <end position="124"/>
    </location>
</feature>
<feature type="compositionally biased region" description="Basic and acidic residues" evidence="2">
    <location>
        <begin position="63"/>
        <end position="73"/>
    </location>
</feature>
<feature type="region of interest" description="Disordered" evidence="2">
    <location>
        <begin position="336"/>
        <end position="369"/>
    </location>
</feature>
<feature type="region of interest" description="Disordered" evidence="2">
    <location>
        <begin position="686"/>
        <end position="713"/>
    </location>
</feature>
<dbReference type="PANTHER" id="PTHR46528">
    <property type="entry name" value="PROTEIN SON"/>
    <property type="match status" value="1"/>
</dbReference>
<feature type="domain" description="DRBM" evidence="3">
    <location>
        <begin position="1008"/>
        <end position="1077"/>
    </location>
</feature>
<keyword evidence="5" id="KW-1185">Reference proteome</keyword>
<dbReference type="CDD" id="cd19870">
    <property type="entry name" value="DSRM_SON-like"/>
    <property type="match status" value="1"/>
</dbReference>
<dbReference type="SMART" id="SM00443">
    <property type="entry name" value="G_patch"/>
    <property type="match status" value="1"/>
</dbReference>
<dbReference type="SUPFAM" id="SSF54768">
    <property type="entry name" value="dsRNA-binding domain-like"/>
    <property type="match status" value="1"/>
</dbReference>
<feature type="compositionally biased region" description="Basic and acidic residues" evidence="2">
    <location>
        <begin position="439"/>
        <end position="474"/>
    </location>
</feature>
<feature type="compositionally biased region" description="Basic and acidic residues" evidence="2">
    <location>
        <begin position="268"/>
        <end position="293"/>
    </location>
</feature>
<dbReference type="GO" id="GO:0003723">
    <property type="term" value="F:RNA binding"/>
    <property type="evidence" value="ECO:0007669"/>
    <property type="project" value="UniProtKB-UniRule"/>
</dbReference>
<evidence type="ECO:0000256" key="2">
    <source>
        <dbReference type="SAM" id="MobiDB-lite"/>
    </source>
</evidence>
<reference evidence="6" key="1">
    <citation type="submission" date="2022-11" db="UniProtKB">
        <authorList>
            <consortium name="WormBaseParasite"/>
        </authorList>
    </citation>
    <scope>IDENTIFICATION</scope>
</reference>
<dbReference type="Gene3D" id="3.30.160.20">
    <property type="match status" value="1"/>
</dbReference>
<dbReference type="Pfam" id="PF01585">
    <property type="entry name" value="G-patch"/>
    <property type="match status" value="1"/>
</dbReference>
<feature type="compositionally biased region" description="Basic and acidic residues" evidence="2">
    <location>
        <begin position="42"/>
        <end position="51"/>
    </location>
</feature>
<sequence>MAADVKTESSDAIIASLLDEFQKNNRQFNVESLLNKSHRKPEKKEREEKSRRKEKKRSRSRERKKDRENSDERRKHKKSKKSSKSKHRSKSPTTREHKKDRKSRRDTDEQLAKKSQVDDHKASSSKDAVNSNSTEEELERIRAKLLEQLKEEEGKGREKETSPLKTVTDGEVVVTAMGEDEFDELPIGADAMSLNPPMSVEKMENYRRKDPQELVEDDFLPLRKTESSFPLSKSGDAFAKGPSDILTKVMKKDNSKSSGFVPRNIKVKQKEGSAEPKKDEAPLEISKTSKESDLSSTRLPASTSKQRDSLSKPLDDSKDMKVEALKRITIMKTGKELDCDEDGPSLLKGPIRRKFGNDPTRSDDDDGELQIAPMVKAKGRAEAIRKTIVIGSLKSASEVVSRPAPAERINGEDGEIPVSDQEDAAESSSDVDMGNDTDGELKDDSDKEKSGPVGDGKKPNSERVTTKEKKEKEKKLKKHRKRDRSRSRSRSAERKSKSHSKRKRERSKTPMERTGKNRRRSLSRSRSRSPRRDKSASVSLTRGSRSFSRSGKGQPTARDRVQWPWSQGPLGRRRSRSRSPGYYRSAQSKRNRRSRSRHRSRSGSKSRSRRSRSRDRKKQSESPTPRDSSGHIDKKKLFDIARRNASAMLQVGTLQQLKTMTADEIAKLKAGGRSIDELTEYCKKLQKRQDKTKRKEGGEVVTSSDSEGGKSEDDLDFINHPFEIKPNAGIILNIPNAVPLPVKTPHQRAFNESQLRITFPVSSGQQHREKEEWTPVEKGEKMALVPAVCAVENEKRMLAAPPAHKEKAAALASVGGGAAAFDALLLPLPPPPPPPIPPILDDHDRVFHEPTEEAPKDITTIVTQRLNAVKRLQDNPNDVEALKMMHLAEEKMKLWAESKNLPGQFTGSTGVHCLSADELGPSDPRFNAWAKKDLFKSASKIASGIGMQLMQKMGWKPGEGLGKDRTGTIEPLSLDVKSDRKGLVAIEEMPASARKPGVTFGADISGKHPTSVLMELCSKRRWGPPQFTCIESGPSNNRRFLWKVVVNNVEYQPAVPSNNKKTGKGQAAQVVLQSLGLVPHNPALPVVIG</sequence>
<dbReference type="AlphaFoldDB" id="A0A914VUK5"/>
<feature type="compositionally biased region" description="Basic and acidic residues" evidence="2">
    <location>
        <begin position="686"/>
        <end position="698"/>
    </location>
</feature>
<evidence type="ECO:0000256" key="1">
    <source>
        <dbReference type="PROSITE-ProRule" id="PRU00266"/>
    </source>
</evidence>
<feature type="compositionally biased region" description="Basic residues" evidence="2">
    <location>
        <begin position="74"/>
        <end position="92"/>
    </location>
</feature>
<feature type="compositionally biased region" description="Basic residues" evidence="2">
    <location>
        <begin position="587"/>
        <end position="617"/>
    </location>
</feature>
<feature type="compositionally biased region" description="Basic residues" evidence="2">
    <location>
        <begin position="516"/>
        <end position="529"/>
    </location>
</feature>
<dbReference type="Proteomes" id="UP000887566">
    <property type="component" value="Unplaced"/>
</dbReference>
<feature type="domain" description="G-patch" evidence="4">
    <location>
        <begin position="942"/>
        <end position="988"/>
    </location>
</feature>
<name>A0A914VUK5_9BILA</name>
<feature type="compositionally biased region" description="Basic residues" evidence="2">
    <location>
        <begin position="52"/>
        <end position="62"/>
    </location>
</feature>
<dbReference type="GO" id="GO:0051726">
    <property type="term" value="P:regulation of cell cycle"/>
    <property type="evidence" value="ECO:0007669"/>
    <property type="project" value="InterPro"/>
</dbReference>
<keyword evidence="1" id="KW-0694">RNA-binding</keyword>
<dbReference type="PANTHER" id="PTHR46528:SF1">
    <property type="entry name" value="PROTEIN SON"/>
    <property type="match status" value="1"/>
</dbReference>
<evidence type="ECO:0000313" key="5">
    <source>
        <dbReference type="Proteomes" id="UP000887566"/>
    </source>
</evidence>
<evidence type="ECO:0000313" key="6">
    <source>
        <dbReference type="WBParaSite" id="PSAMB.scaffold2592size22359.g18354.t1"/>
    </source>
</evidence>
<dbReference type="GO" id="GO:0048024">
    <property type="term" value="P:regulation of mRNA splicing, via spliceosome"/>
    <property type="evidence" value="ECO:0007669"/>
    <property type="project" value="TreeGrafter"/>
</dbReference>
<evidence type="ECO:0000259" key="3">
    <source>
        <dbReference type="PROSITE" id="PS50137"/>
    </source>
</evidence>
<organism evidence="5 6">
    <name type="scientific">Plectus sambesii</name>
    <dbReference type="NCBI Taxonomy" id="2011161"/>
    <lineage>
        <taxon>Eukaryota</taxon>
        <taxon>Metazoa</taxon>
        <taxon>Ecdysozoa</taxon>
        <taxon>Nematoda</taxon>
        <taxon>Chromadorea</taxon>
        <taxon>Plectida</taxon>
        <taxon>Plectina</taxon>
        <taxon>Plectoidea</taxon>
        <taxon>Plectidae</taxon>
        <taxon>Plectus</taxon>
    </lineage>
</organism>
<dbReference type="PROSITE" id="PS50137">
    <property type="entry name" value="DS_RBD"/>
    <property type="match status" value="1"/>
</dbReference>
<proteinExistence type="predicted"/>
<evidence type="ECO:0000259" key="4">
    <source>
        <dbReference type="PROSITE" id="PS50174"/>
    </source>
</evidence>
<dbReference type="InterPro" id="IPR014720">
    <property type="entry name" value="dsRBD_dom"/>
</dbReference>
<dbReference type="WBParaSite" id="PSAMB.scaffold2592size22359.g18354.t1">
    <property type="protein sequence ID" value="PSAMB.scaffold2592size22359.g18354.t1"/>
    <property type="gene ID" value="PSAMB.scaffold2592size22359.g18354"/>
</dbReference>
<feature type="compositionally biased region" description="Basic residues" evidence="2">
    <location>
        <begin position="475"/>
        <end position="489"/>
    </location>
</feature>
<feature type="region of interest" description="Disordered" evidence="2">
    <location>
        <begin position="392"/>
        <end position="635"/>
    </location>
</feature>
<feature type="compositionally biased region" description="Polar residues" evidence="2">
    <location>
        <begin position="294"/>
        <end position="304"/>
    </location>
</feature>
<dbReference type="InterPro" id="IPR032922">
    <property type="entry name" value="SON"/>
</dbReference>
<feature type="region of interest" description="Disordered" evidence="2">
    <location>
        <begin position="29"/>
        <end position="171"/>
    </location>
</feature>
<feature type="compositionally biased region" description="Low complexity" evidence="2">
    <location>
        <begin position="542"/>
        <end position="553"/>
    </location>
</feature>
<feature type="compositionally biased region" description="Basic residues" evidence="2">
    <location>
        <begin position="496"/>
        <end position="506"/>
    </location>
</feature>
<dbReference type="SMART" id="SM00358">
    <property type="entry name" value="DSRM"/>
    <property type="match status" value="1"/>
</dbReference>
<dbReference type="InterPro" id="IPR000467">
    <property type="entry name" value="G_patch_dom"/>
</dbReference>
<accession>A0A914VUK5</accession>
<feature type="compositionally biased region" description="Acidic residues" evidence="2">
    <location>
        <begin position="412"/>
        <end position="425"/>
    </location>
</feature>